<dbReference type="NCBIfam" id="NF001808">
    <property type="entry name" value="PRK00522.1"/>
    <property type="match status" value="1"/>
</dbReference>
<keyword evidence="5 6" id="KW-0676">Redox-active center</keyword>
<protein>
    <recommendedName>
        <fullName evidence="6">Thiol peroxidase</fullName>
        <shortName evidence="6">Tpx</shortName>
        <ecNumber evidence="6">1.11.1.24</ecNumber>
    </recommendedName>
    <alternativeName>
        <fullName evidence="6">Peroxiredoxin tpx</fullName>
        <shortName evidence="6">Prx</shortName>
    </alternativeName>
    <alternativeName>
        <fullName evidence="6">Thioredoxin peroxidase</fullName>
    </alternativeName>
    <alternativeName>
        <fullName evidence="6">Thioredoxin-dependent peroxiredoxin</fullName>
    </alternativeName>
</protein>
<dbReference type="PROSITE" id="PS01265">
    <property type="entry name" value="TPX"/>
    <property type="match status" value="1"/>
</dbReference>
<dbReference type="PROSITE" id="PS51352">
    <property type="entry name" value="THIOREDOXIN_2"/>
    <property type="match status" value="1"/>
</dbReference>
<comment type="miscellaneous">
    <text evidence="6">The active site is a conserved redox-active cysteine residue, the peroxidatic cysteine (C(P)), which makes the nucleophilic attack on the peroxide substrate. The peroxide oxidizes the C(P)-SH to cysteine sulfenic acid (C(P)-SOH), which then reacts with another cysteine residue, the resolving cysteine (C(R)), to form a disulfide bridge. The disulfide is subsequently reduced by an appropriate electron donor to complete the catalytic cycle. In this atypical 2-Cys peroxiredoxin, C(R) is present in the same subunit to form an intramolecular disulfide. The disulfide is subsequently reduced by thioredoxin.</text>
</comment>
<comment type="subunit">
    <text evidence="6">Homodimer.</text>
</comment>
<evidence type="ECO:0000256" key="4">
    <source>
        <dbReference type="ARBA" id="ARBA00023157"/>
    </source>
</evidence>
<dbReference type="InterPro" id="IPR050455">
    <property type="entry name" value="Tpx_Peroxidase_subfamily"/>
</dbReference>
<keyword evidence="4 6" id="KW-1015">Disulfide bond</keyword>
<dbReference type="Pfam" id="PF08534">
    <property type="entry name" value="Redoxin"/>
    <property type="match status" value="1"/>
</dbReference>
<gene>
    <name evidence="6" type="primary">tpx</name>
    <name evidence="8" type="ORF">BITS_0765</name>
</gene>
<reference evidence="8 9" key="1">
    <citation type="submission" date="2014-03" db="EMBL/GenBank/DDBJ databases">
        <title>Genomics of Bifidobacteria.</title>
        <authorList>
            <person name="Ventura M."/>
            <person name="Milani C."/>
            <person name="Lugli G.A."/>
        </authorList>
    </citation>
    <scope>NUCLEOTIDE SEQUENCE [LARGE SCALE GENOMIC DNA]</scope>
    <source>
        <strain evidence="8 9">JCM 13495</strain>
    </source>
</reference>
<dbReference type="EC" id="1.11.1.24" evidence="6"/>
<accession>A0A087EIB0</accession>
<evidence type="ECO:0000259" key="7">
    <source>
        <dbReference type="PROSITE" id="PS51352"/>
    </source>
</evidence>
<name>A0A087EIB0_9BIFI</name>
<evidence type="ECO:0000256" key="5">
    <source>
        <dbReference type="ARBA" id="ARBA00023284"/>
    </source>
</evidence>
<dbReference type="HAMAP" id="MF_00269">
    <property type="entry name" value="Tpx"/>
    <property type="match status" value="1"/>
</dbReference>
<dbReference type="InterPro" id="IPR018219">
    <property type="entry name" value="Tpx_CS"/>
</dbReference>
<dbReference type="CDD" id="cd03014">
    <property type="entry name" value="PRX_Atyp2cys"/>
    <property type="match status" value="1"/>
</dbReference>
<dbReference type="InterPro" id="IPR013766">
    <property type="entry name" value="Thioredoxin_domain"/>
</dbReference>
<dbReference type="STRING" id="356829.BITS_0765"/>
<feature type="active site" description="Cysteine sulfenic acid (-SOH) intermediate" evidence="6">
    <location>
        <position position="212"/>
    </location>
</feature>
<feature type="disulfide bond" description="Redox-active" evidence="6">
    <location>
        <begin position="212"/>
        <end position="246"/>
    </location>
</feature>
<dbReference type="eggNOG" id="COG2077">
    <property type="taxonomic scope" value="Bacteria"/>
</dbReference>
<keyword evidence="3 6" id="KW-0560">Oxidoreductase</keyword>
<evidence type="ECO:0000256" key="6">
    <source>
        <dbReference type="HAMAP-Rule" id="MF_00269"/>
    </source>
</evidence>
<dbReference type="PANTHER" id="PTHR43110:SF1">
    <property type="entry name" value="THIOL PEROXIDASE"/>
    <property type="match status" value="1"/>
</dbReference>
<keyword evidence="1 6" id="KW-0575">Peroxidase</keyword>
<evidence type="ECO:0000256" key="2">
    <source>
        <dbReference type="ARBA" id="ARBA00022862"/>
    </source>
</evidence>
<keyword evidence="2 6" id="KW-0049">Antioxidant</keyword>
<dbReference type="GO" id="GO:0008379">
    <property type="term" value="F:thioredoxin peroxidase activity"/>
    <property type="evidence" value="ECO:0007669"/>
    <property type="project" value="UniProtKB-UniRule"/>
</dbReference>
<dbReference type="Gene3D" id="3.40.30.10">
    <property type="entry name" value="Glutaredoxin"/>
    <property type="match status" value="1"/>
</dbReference>
<dbReference type="InterPro" id="IPR036249">
    <property type="entry name" value="Thioredoxin-like_sf"/>
</dbReference>
<dbReference type="Proteomes" id="UP000029080">
    <property type="component" value="Unassembled WGS sequence"/>
</dbReference>
<proteinExistence type="inferred from homology"/>
<evidence type="ECO:0000313" key="9">
    <source>
        <dbReference type="Proteomes" id="UP000029080"/>
    </source>
</evidence>
<evidence type="ECO:0000313" key="8">
    <source>
        <dbReference type="EMBL" id="KFJ07511.1"/>
    </source>
</evidence>
<feature type="domain" description="Thioredoxin" evidence="7">
    <location>
        <begin position="170"/>
        <end position="317"/>
    </location>
</feature>
<comment type="function">
    <text evidence="6">Thiol-specific peroxidase that catalyzes the reduction of hydrogen peroxide and organic hydroperoxides to water and alcohols, respectively. Plays a role in cell protection against oxidative stress by detoxifying peroxides.</text>
</comment>
<comment type="caution">
    <text evidence="8">The sequence shown here is derived from an EMBL/GenBank/DDBJ whole genome shotgun (WGS) entry which is preliminary data.</text>
</comment>
<dbReference type="AlphaFoldDB" id="A0A087EIB0"/>
<dbReference type="InterPro" id="IPR013740">
    <property type="entry name" value="Redoxin"/>
</dbReference>
<dbReference type="SUPFAM" id="SSF52833">
    <property type="entry name" value="Thioredoxin-like"/>
    <property type="match status" value="1"/>
</dbReference>
<comment type="catalytic activity">
    <reaction evidence="6">
        <text>a hydroperoxide + [thioredoxin]-dithiol = an alcohol + [thioredoxin]-disulfide + H2O</text>
        <dbReference type="Rhea" id="RHEA:62620"/>
        <dbReference type="Rhea" id="RHEA-COMP:10698"/>
        <dbReference type="Rhea" id="RHEA-COMP:10700"/>
        <dbReference type="ChEBI" id="CHEBI:15377"/>
        <dbReference type="ChEBI" id="CHEBI:29950"/>
        <dbReference type="ChEBI" id="CHEBI:30879"/>
        <dbReference type="ChEBI" id="CHEBI:35924"/>
        <dbReference type="ChEBI" id="CHEBI:50058"/>
        <dbReference type="EC" id="1.11.1.24"/>
    </reaction>
</comment>
<dbReference type="EMBL" id="JGZU01000004">
    <property type="protein sequence ID" value="KFJ07511.1"/>
    <property type="molecule type" value="Genomic_DNA"/>
</dbReference>
<evidence type="ECO:0000256" key="3">
    <source>
        <dbReference type="ARBA" id="ARBA00023002"/>
    </source>
</evidence>
<dbReference type="InterPro" id="IPR002065">
    <property type="entry name" value="TPX"/>
</dbReference>
<keyword evidence="9" id="KW-1185">Reference proteome</keyword>
<comment type="similarity">
    <text evidence="6">Belongs to the peroxiredoxin family. Tpx subfamily.</text>
</comment>
<dbReference type="PANTHER" id="PTHR43110">
    <property type="entry name" value="THIOL PEROXIDASE"/>
    <property type="match status" value="1"/>
</dbReference>
<organism evidence="8 9">
    <name type="scientific">Bifidobacterium tsurumiense</name>
    <dbReference type="NCBI Taxonomy" id="356829"/>
    <lineage>
        <taxon>Bacteria</taxon>
        <taxon>Bacillati</taxon>
        <taxon>Actinomycetota</taxon>
        <taxon>Actinomycetes</taxon>
        <taxon>Bifidobacteriales</taxon>
        <taxon>Bifidobacteriaceae</taxon>
        <taxon>Bifidobacterium</taxon>
    </lineage>
</organism>
<sequence>MHLAVHAAAQTGIRHGQQIWTIEGEIRNDLIVEIIARATGAVAQWAAALNHEVFDDTVEGKAIIERLVRRLACHRIGPFLLACGKSDKIGNCFRSLVIEQVDLDIAVGGPHSNCCHVAKFRMALRPAQVNSPHAYCALSILALACKGCHNDGMATITLEGNPVSTTGELPAVGSSAPQFTVVGADLSEITLEDYAGSTVILNIFPSLDTDTCARSVREFNRRAAELDGVSVLCISADLPFAAARFCTVEGIEHVATGSTFRSSFGEDYGVRFADGPLAGLNARSVVIIDEDGKVTYTQLVPETTEEPNYDEVFEALK</sequence>
<evidence type="ECO:0000256" key="1">
    <source>
        <dbReference type="ARBA" id="ARBA00022559"/>
    </source>
</evidence>